<comment type="caution">
    <text evidence="7">The sequence shown here is derived from an EMBL/GenBank/DDBJ whole genome shotgun (WGS) entry which is preliminary data.</text>
</comment>
<keyword evidence="8" id="KW-1185">Reference proteome</keyword>
<dbReference type="SUPFAM" id="SSF56024">
    <property type="entry name" value="Phospholipase D/nuclease"/>
    <property type="match status" value="1"/>
</dbReference>
<evidence type="ECO:0000256" key="2">
    <source>
        <dbReference type="ARBA" id="ARBA00004613"/>
    </source>
</evidence>
<evidence type="ECO:0000256" key="3">
    <source>
        <dbReference type="ARBA" id="ARBA00018392"/>
    </source>
</evidence>
<evidence type="ECO:0000313" key="8">
    <source>
        <dbReference type="Proteomes" id="UP000561066"/>
    </source>
</evidence>
<sequence>MESLLEVVTELVALLPPSKIEAIASRLRDGLPPGREQDLQQVVGTPAARAALASLIGGWQTTKSSGELVAGMLMGAAHARARTQRDCAVELVWTGPMTPFVAPRRTEQVLLDVIRQATKELFIVSFVAYDIPSVIAAINAAALRGVEVRILVEASVTQGGSLLVDPVATMRSAVPSAKLYAWTDRPHPFTNGRVHAKVAVADDTTAFLTSANLTGHALEKNMEAGVLIVGGHIPSRLRDHLHALIETKVLRPAQR</sequence>
<evidence type="ECO:0000256" key="4">
    <source>
        <dbReference type="ARBA" id="ARBA00022525"/>
    </source>
</evidence>
<dbReference type="InterPro" id="IPR025202">
    <property type="entry name" value="PLD-like_dom"/>
</dbReference>
<dbReference type="InterPro" id="IPR047955">
    <property type="entry name" value="DrmC-like"/>
</dbReference>
<reference evidence="7 8" key="1">
    <citation type="submission" date="2020-04" db="EMBL/GenBank/DDBJ databases">
        <title>Description of novel Gluconacetobacter.</title>
        <authorList>
            <person name="Sombolestani A."/>
        </authorList>
    </citation>
    <scope>NUCLEOTIDE SEQUENCE [LARGE SCALE GENOMIC DNA]</scope>
    <source>
        <strain evidence="7 8">LMG 21312</strain>
    </source>
</reference>
<organism evidence="7 8">
    <name type="scientific">Gluconacetobacter johannae</name>
    <dbReference type="NCBI Taxonomy" id="112140"/>
    <lineage>
        <taxon>Bacteria</taxon>
        <taxon>Pseudomonadati</taxon>
        <taxon>Pseudomonadota</taxon>
        <taxon>Alphaproteobacteria</taxon>
        <taxon>Acetobacterales</taxon>
        <taxon>Acetobacteraceae</taxon>
        <taxon>Gluconacetobacter</taxon>
    </lineage>
</organism>
<dbReference type="Gene3D" id="3.30.870.10">
    <property type="entry name" value="Endonuclease Chain A"/>
    <property type="match status" value="1"/>
</dbReference>
<comment type="subcellular location">
    <subcellularLocation>
        <location evidence="2">Secreted</location>
    </subcellularLocation>
</comment>
<dbReference type="NCBIfam" id="NF038319">
    <property type="entry name" value="DISARM_DrmC_I"/>
    <property type="match status" value="1"/>
</dbReference>
<dbReference type="Proteomes" id="UP000561066">
    <property type="component" value="Unassembled WGS sequence"/>
</dbReference>
<evidence type="ECO:0000313" key="7">
    <source>
        <dbReference type="EMBL" id="MBB2176550.1"/>
    </source>
</evidence>
<dbReference type="CDD" id="cd09132">
    <property type="entry name" value="PLDc_unchar4"/>
    <property type="match status" value="1"/>
</dbReference>
<dbReference type="GO" id="GO:0032049">
    <property type="term" value="P:cardiolipin biosynthetic process"/>
    <property type="evidence" value="ECO:0007669"/>
    <property type="project" value="UniProtKB-ARBA"/>
</dbReference>
<dbReference type="PANTHER" id="PTHR21248:SF22">
    <property type="entry name" value="PHOSPHOLIPASE D"/>
    <property type="match status" value="1"/>
</dbReference>
<evidence type="ECO:0000259" key="6">
    <source>
        <dbReference type="PROSITE" id="PS50035"/>
    </source>
</evidence>
<accession>A0A7W4P749</accession>
<dbReference type="GO" id="GO:0030572">
    <property type="term" value="F:phosphatidyltransferase activity"/>
    <property type="evidence" value="ECO:0007669"/>
    <property type="project" value="UniProtKB-ARBA"/>
</dbReference>
<dbReference type="EMBL" id="JABEQH010000015">
    <property type="protein sequence ID" value="MBB2176550.1"/>
    <property type="molecule type" value="Genomic_DNA"/>
</dbReference>
<comment type="function">
    <text evidence="1">Could be a virulence factor.</text>
</comment>
<evidence type="ECO:0000256" key="1">
    <source>
        <dbReference type="ARBA" id="ARBA00003145"/>
    </source>
</evidence>
<gene>
    <name evidence="7" type="ORF">HLH21_11510</name>
</gene>
<dbReference type="PROSITE" id="PS50035">
    <property type="entry name" value="PLD"/>
    <property type="match status" value="1"/>
</dbReference>
<dbReference type="Pfam" id="PF13091">
    <property type="entry name" value="PLDc_2"/>
    <property type="match status" value="1"/>
</dbReference>
<dbReference type="GO" id="GO:0005576">
    <property type="term" value="C:extracellular region"/>
    <property type="evidence" value="ECO:0007669"/>
    <property type="project" value="UniProtKB-SubCell"/>
</dbReference>
<dbReference type="AlphaFoldDB" id="A0A7W4P749"/>
<dbReference type="SMART" id="SM00155">
    <property type="entry name" value="PLDc"/>
    <property type="match status" value="1"/>
</dbReference>
<dbReference type="PANTHER" id="PTHR21248">
    <property type="entry name" value="CARDIOLIPIN SYNTHASE"/>
    <property type="match status" value="1"/>
</dbReference>
<proteinExistence type="predicted"/>
<evidence type="ECO:0000256" key="5">
    <source>
        <dbReference type="ARBA" id="ARBA00029594"/>
    </source>
</evidence>
<keyword evidence="4" id="KW-0964">Secreted</keyword>
<dbReference type="InterPro" id="IPR001736">
    <property type="entry name" value="PLipase_D/transphosphatidylase"/>
</dbReference>
<protein>
    <recommendedName>
        <fullName evidence="3">Phospholipase D</fullName>
    </recommendedName>
    <alternativeName>
        <fullName evidence="5">Choline phosphatase</fullName>
    </alternativeName>
</protein>
<dbReference type="RefSeq" id="WP_182943907.1">
    <property type="nucleotide sequence ID" value="NZ_JABEQH010000015.1"/>
</dbReference>
<name>A0A7W4P749_9PROT</name>
<feature type="domain" description="PLD phosphodiesterase" evidence="6">
    <location>
        <begin position="190"/>
        <end position="217"/>
    </location>
</feature>